<comment type="subcellular location">
    <subcellularLocation>
        <location evidence="1">Cell inner membrane</location>
        <topology evidence="1">Multi-pass membrane protein</topology>
    </subcellularLocation>
</comment>
<keyword evidence="1" id="KW-0997">Cell inner membrane</keyword>
<dbReference type="InterPro" id="IPR008910">
    <property type="entry name" value="MSC_TM_helix"/>
</dbReference>
<sequence length="280" mass="30123">MLETIKLQTVEVFNTVVALLPTFAGALALLLLGWILARFLKLLTIRLTGSLNNLLARRFYGSTLEFARLSPSLQRILSSVVFWATNIVFVAVAVRVAGFTGAAVWLERVVVYLPSLIGGGLIIVGGVVVGGVTRKFINHAALAAEIDNAELLGRFSQFTFVIVGLVIGLGQIGVDVTLLILLFGIVLAAILTGFSLAFGLGAKSMVENLIANQHMKLMIKPGQQIVCGSVQGRVLEFTPTCVVLETIEGRTLIPAKLCMDQTLDIIITEVKDEHNKSIQP</sequence>
<keyword evidence="3" id="KW-1185">Reference proteome</keyword>
<keyword evidence="1" id="KW-0406">Ion transport</keyword>
<keyword evidence="1" id="KW-1003">Cell membrane</keyword>
<dbReference type="PANTHER" id="PTHR30221">
    <property type="entry name" value="SMALL-CONDUCTANCE MECHANOSENSITIVE CHANNEL"/>
    <property type="match status" value="1"/>
</dbReference>
<keyword evidence="1" id="KW-0472">Membrane</keyword>
<proteinExistence type="inferred from homology"/>
<keyword evidence="1" id="KW-0407">Ion channel</keyword>
<feature type="transmembrane region" description="Helical" evidence="1">
    <location>
        <begin position="109"/>
        <end position="130"/>
    </location>
</feature>
<comment type="function">
    <text evidence="1">Mechanosensitive channel that participates in the regulation of osmotic pressure changes within the cell, opening in response to stretch forces in the membrane lipid bilayer, without the need for other proteins. Contributes to normal resistance to hypoosmotic shock. Forms an ion channel of 1.0 nanosiemens conductance with a slight preference for anions.</text>
</comment>
<dbReference type="AlphaFoldDB" id="A0A2K9LFW3"/>
<feature type="transmembrane region" description="Helical" evidence="1">
    <location>
        <begin position="12"/>
        <end position="37"/>
    </location>
</feature>
<accession>A0A2K9LFW3</accession>
<dbReference type="GO" id="GO:0005886">
    <property type="term" value="C:plasma membrane"/>
    <property type="evidence" value="ECO:0007669"/>
    <property type="project" value="UniProtKB-SubCell"/>
</dbReference>
<reference evidence="3" key="1">
    <citation type="submission" date="2017-08" db="EMBL/GenBank/DDBJ databases">
        <title>Direct submision.</title>
        <authorList>
            <person name="Kim S.-J."/>
            <person name="Rhee S.-K."/>
        </authorList>
    </citation>
    <scope>NUCLEOTIDE SEQUENCE [LARGE SCALE GENOMIC DNA]</scope>
    <source>
        <strain evidence="3">GI5</strain>
    </source>
</reference>
<comment type="caution">
    <text evidence="1">Lacks conserved residue(s) required for the propagation of feature annotation.</text>
</comment>
<organism evidence="2 3">
    <name type="scientific">Ketobacter alkanivorans</name>
    <dbReference type="NCBI Taxonomy" id="1917421"/>
    <lineage>
        <taxon>Bacteria</taxon>
        <taxon>Pseudomonadati</taxon>
        <taxon>Pseudomonadota</taxon>
        <taxon>Gammaproteobacteria</taxon>
        <taxon>Pseudomonadales</taxon>
        <taxon>Ketobacteraceae</taxon>
        <taxon>Ketobacter</taxon>
    </lineage>
</organism>
<keyword evidence="1" id="KW-1133">Transmembrane helix</keyword>
<dbReference type="EMBL" id="CP022684">
    <property type="protein sequence ID" value="AUM11133.1"/>
    <property type="molecule type" value="Genomic_DNA"/>
</dbReference>
<dbReference type="Pfam" id="PF05552">
    <property type="entry name" value="MS_channel_1st_1"/>
    <property type="match status" value="1"/>
</dbReference>
<evidence type="ECO:0000313" key="2">
    <source>
        <dbReference type="EMBL" id="AUM11133.1"/>
    </source>
</evidence>
<dbReference type="PANTHER" id="PTHR30221:SF1">
    <property type="entry name" value="SMALL-CONDUCTANCE MECHANOSENSITIVE CHANNEL"/>
    <property type="match status" value="1"/>
</dbReference>
<comment type="subunit">
    <text evidence="1">Homoheptamer.</text>
</comment>
<evidence type="ECO:0000313" key="3">
    <source>
        <dbReference type="Proteomes" id="UP000235116"/>
    </source>
</evidence>
<dbReference type="GO" id="GO:0008381">
    <property type="term" value="F:mechanosensitive monoatomic ion channel activity"/>
    <property type="evidence" value="ECO:0007669"/>
    <property type="project" value="InterPro"/>
</dbReference>
<keyword evidence="1" id="KW-0813">Transport</keyword>
<dbReference type="KEGG" id="kak:Kalk_01210"/>
<evidence type="ECO:0000256" key="1">
    <source>
        <dbReference type="RuleBase" id="RU369025"/>
    </source>
</evidence>
<gene>
    <name evidence="2" type="ORF">Kalk_01210</name>
</gene>
<dbReference type="Proteomes" id="UP000235116">
    <property type="component" value="Chromosome"/>
</dbReference>
<keyword evidence="1" id="KW-0812">Transmembrane</keyword>
<dbReference type="OrthoDB" id="5734959at2"/>
<comment type="similarity">
    <text evidence="1">Belongs to the MscS (TC 1.A.23) family.</text>
</comment>
<dbReference type="Gene3D" id="1.10.287.1260">
    <property type="match status" value="1"/>
</dbReference>
<name>A0A2K9LFW3_9GAMM</name>
<feature type="transmembrane region" description="Helical" evidence="1">
    <location>
        <begin position="178"/>
        <end position="200"/>
    </location>
</feature>
<feature type="transmembrane region" description="Helical" evidence="1">
    <location>
        <begin position="76"/>
        <end position="97"/>
    </location>
</feature>
<dbReference type="RefSeq" id="WP_101892473.1">
    <property type="nucleotide sequence ID" value="NZ_CP022684.1"/>
</dbReference>
<dbReference type="InterPro" id="IPR045275">
    <property type="entry name" value="MscS_archaea/bacteria_type"/>
</dbReference>
<feature type="transmembrane region" description="Helical" evidence="1">
    <location>
        <begin position="151"/>
        <end position="172"/>
    </location>
</feature>
<protein>
    <recommendedName>
        <fullName evidence="1">Small-conductance mechanosensitive channel</fullName>
    </recommendedName>
</protein>